<dbReference type="Pfam" id="PF14223">
    <property type="entry name" value="Retrotran_gag_2"/>
    <property type="match status" value="1"/>
</dbReference>
<dbReference type="InterPro" id="IPR004252">
    <property type="entry name" value="Probable_transposase_24"/>
</dbReference>
<keyword evidence="1" id="KW-0479">Metal-binding</keyword>
<reference evidence="4" key="1">
    <citation type="journal article" date="2023" name="bioRxiv">
        <title>Improved chromosome-level genome assembly for marigold (Tagetes erecta).</title>
        <authorList>
            <person name="Jiang F."/>
            <person name="Yuan L."/>
            <person name="Wang S."/>
            <person name="Wang H."/>
            <person name="Xu D."/>
            <person name="Wang A."/>
            <person name="Fan W."/>
        </authorList>
    </citation>
    <scope>NUCLEOTIDE SEQUENCE</scope>
    <source>
        <strain evidence="4">WSJ</strain>
        <tissue evidence="4">Leaf</tissue>
    </source>
</reference>
<keyword evidence="1" id="KW-0862">Zinc</keyword>
<dbReference type="SMART" id="SM00343">
    <property type="entry name" value="ZnF_C2HC"/>
    <property type="match status" value="1"/>
</dbReference>
<dbReference type="Gene3D" id="4.10.60.10">
    <property type="entry name" value="Zinc finger, CCHC-type"/>
    <property type="match status" value="1"/>
</dbReference>
<dbReference type="InterPro" id="IPR055081">
    <property type="entry name" value="NLP1-9_GAF"/>
</dbReference>
<name>A0AAD8JR93_TARER</name>
<proteinExistence type="predicted"/>
<organism evidence="4 5">
    <name type="scientific">Tagetes erecta</name>
    <name type="common">African marigold</name>
    <dbReference type="NCBI Taxonomy" id="13708"/>
    <lineage>
        <taxon>Eukaryota</taxon>
        <taxon>Viridiplantae</taxon>
        <taxon>Streptophyta</taxon>
        <taxon>Embryophyta</taxon>
        <taxon>Tracheophyta</taxon>
        <taxon>Spermatophyta</taxon>
        <taxon>Magnoliopsida</taxon>
        <taxon>eudicotyledons</taxon>
        <taxon>Gunneridae</taxon>
        <taxon>Pentapetalae</taxon>
        <taxon>asterids</taxon>
        <taxon>campanulids</taxon>
        <taxon>Asterales</taxon>
        <taxon>Asteraceae</taxon>
        <taxon>Asteroideae</taxon>
        <taxon>Heliantheae alliance</taxon>
        <taxon>Tageteae</taxon>
        <taxon>Tagetes</taxon>
    </lineage>
</organism>
<dbReference type="Pfam" id="PF03004">
    <property type="entry name" value="Transposase_24"/>
    <property type="match status" value="1"/>
</dbReference>
<feature type="region of interest" description="Disordered" evidence="2">
    <location>
        <begin position="1190"/>
        <end position="1209"/>
    </location>
</feature>
<dbReference type="Pfam" id="PF00098">
    <property type="entry name" value="zf-CCHC"/>
    <property type="match status" value="1"/>
</dbReference>
<evidence type="ECO:0000313" key="4">
    <source>
        <dbReference type="EMBL" id="KAK1408216.1"/>
    </source>
</evidence>
<dbReference type="EMBL" id="JAUHHV010000011">
    <property type="protein sequence ID" value="KAK1408216.1"/>
    <property type="molecule type" value="Genomic_DNA"/>
</dbReference>
<dbReference type="GO" id="GO:0008270">
    <property type="term" value="F:zinc ion binding"/>
    <property type="evidence" value="ECO:0007669"/>
    <property type="project" value="UniProtKB-KW"/>
</dbReference>
<sequence>MIQQMIKFAFYNTKVYTEFLGQFWAPVTIGGRRLLSTSGQPFAVRHLSNELANYRLFSEKYRYIIDVNNVDNEEENPMIVSGGLATAFLNRMPCMNEFQWITSESYHWEQPNFSVMLPLCLPSQSQCIAGLEVFYVHDLIPYKTINRLKHTKDEIEEALKVVCESHNLDLAQVWIACEDKSHVLLSSSLENTTTKRLLAIKLAGYRYVVTKDEHNDLDEYIRLCDVTPRGIPGELPLETLQDHKSRYISKLRSEVIEDWDGDFFSKSSAFAICLRSNNTGDFDYAFEFIWNKRPNYVIFLEALILTLKRCLPIFKFASGVELGDELDVIMSSENNHSFALKSILEKEKLDNTNFIEWHRNLKIVLKFAKKLYILEAPVPDQPEANTAAARKAWDKHNEDAVEVACLMQATMSPDLQKNMEDMTAFDMIEQLKGMFQKQARQERHDTMKQLISCKMQEGSSVSAHVLKMKGYIDQMTKLGNPMQDEMAGDFILNSLPSSYDQFVMNYNMNAWVKPVAELHGMLKTAEMNIPKQNQVLMVRSGGVKKPNPKKRGYNNKGKNKVNVAVNRATNNNKVVAKPKPPPPEERQCFECNKTGHWKRNCPEYLAKLRKMKASGEGTSGISIYVIELFTVSSNTWVFDTGCGYHIVNVLQEPEKWKKLKQGDMELIVGDGKRKEALDRGTGNNVVDLEEVRESQTTADEVGKSDAPEVVANESDENTSIRRSSRTRKEPERYLWNLEGAEVLVVADSSDAPANYKSAISDLESEKWREAMNAEMQSMPRSALNSPSLTFFVWSNYETLARRSVLRQFKLGDSMGKRKRLLITSVVTNEAIEDHVEDNLEDSLEDHLEDYFEDQEAFETQQDQTTNEQGAPKRVRGYTQMSNTWKLSSDKRILVTFNKFGKPVGEEGNELTQFLGTIVRNADHVSIEYSDWRKVPIKKKEDMYSLVKSKFTILPKETNEIKKWILHSMGKKWRAWKGSLKTRLYDPSLSVDEIIAIQTNSDNRVNPTQFKELATRWATSNFQSTCASKRLSRSKMKEPHVTGTKSFARLAHEVATKNNGVYPTRGEMYITTRTHKDGSIVDDKAADVVASLKSIASDSTSTSGDPDDFTNDDYSKVKGQEKRGYVRLVGRMPSATHNGNSQTDSQTINQLTSVVNVLMNVIQEHIPNANLSTVLSNMNIQVPGIGSSVRNSSSSVNEISSSRSHNNKEDKARAMIWKQEVQTCRRYLRGVLERICGSIYERKAFNQLIFQIFLTLELRVVMM</sequence>
<evidence type="ECO:0000313" key="5">
    <source>
        <dbReference type="Proteomes" id="UP001229421"/>
    </source>
</evidence>
<feature type="domain" description="CCHC-type" evidence="3">
    <location>
        <begin position="588"/>
        <end position="603"/>
    </location>
</feature>
<feature type="compositionally biased region" description="Low complexity" evidence="2">
    <location>
        <begin position="1190"/>
        <end position="1203"/>
    </location>
</feature>
<protein>
    <recommendedName>
        <fullName evidence="3">CCHC-type domain-containing protein</fullName>
    </recommendedName>
</protein>
<evidence type="ECO:0000256" key="1">
    <source>
        <dbReference type="PROSITE-ProRule" id="PRU00047"/>
    </source>
</evidence>
<dbReference type="Pfam" id="PF22922">
    <property type="entry name" value="GAF_NLP"/>
    <property type="match status" value="1"/>
</dbReference>
<gene>
    <name evidence="4" type="ORF">QVD17_39851</name>
</gene>
<comment type="caution">
    <text evidence="4">The sequence shown here is derived from an EMBL/GenBank/DDBJ whole genome shotgun (WGS) entry which is preliminary data.</text>
</comment>
<feature type="region of interest" description="Disordered" evidence="2">
    <location>
        <begin position="692"/>
        <end position="725"/>
    </location>
</feature>
<evidence type="ECO:0000259" key="3">
    <source>
        <dbReference type="PROSITE" id="PS50158"/>
    </source>
</evidence>
<dbReference type="PANTHER" id="PTHR33144:SF50">
    <property type="entry name" value="OS03G0714750 PROTEIN"/>
    <property type="match status" value="1"/>
</dbReference>
<feature type="region of interest" description="Disordered" evidence="2">
    <location>
        <begin position="1095"/>
        <end position="1114"/>
    </location>
</feature>
<dbReference type="PROSITE" id="PS50158">
    <property type="entry name" value="ZF_CCHC"/>
    <property type="match status" value="1"/>
</dbReference>
<dbReference type="SUPFAM" id="SSF57756">
    <property type="entry name" value="Retrovirus zinc finger-like domains"/>
    <property type="match status" value="1"/>
</dbReference>
<keyword evidence="1" id="KW-0863">Zinc-finger</keyword>
<accession>A0AAD8JR93</accession>
<evidence type="ECO:0000256" key="2">
    <source>
        <dbReference type="SAM" id="MobiDB-lite"/>
    </source>
</evidence>
<dbReference type="GO" id="GO:0003676">
    <property type="term" value="F:nucleic acid binding"/>
    <property type="evidence" value="ECO:0007669"/>
    <property type="project" value="InterPro"/>
</dbReference>
<dbReference type="PANTHER" id="PTHR33144">
    <property type="entry name" value="OS10G0409366 PROTEIN-RELATED"/>
    <property type="match status" value="1"/>
</dbReference>
<keyword evidence="5" id="KW-1185">Reference proteome</keyword>
<dbReference type="AlphaFoldDB" id="A0AAD8JR93"/>
<dbReference type="Proteomes" id="UP001229421">
    <property type="component" value="Unassembled WGS sequence"/>
</dbReference>
<dbReference type="InterPro" id="IPR001878">
    <property type="entry name" value="Znf_CCHC"/>
</dbReference>
<dbReference type="InterPro" id="IPR036875">
    <property type="entry name" value="Znf_CCHC_sf"/>
</dbReference>